<dbReference type="AlphaFoldDB" id="A0A0H5NH60"/>
<proteinExistence type="predicted"/>
<accession>A0A0H5NH60</accession>
<feature type="region of interest" description="Disordered" evidence="1">
    <location>
        <begin position="77"/>
        <end position="104"/>
    </location>
</feature>
<reference evidence="3" key="1">
    <citation type="submission" date="2015-03" db="EMBL/GenBank/DDBJ databases">
        <authorList>
            <consortium name="Pathogen Informatics"/>
        </authorList>
    </citation>
    <scope>NUCLEOTIDE SEQUENCE [LARGE SCALE GENOMIC DNA]</scope>
    <source>
        <strain evidence="3">NCTC11134</strain>
    </source>
</reference>
<name>A0A0H5NH60_NOCFR</name>
<sequence>MCRLGARRIRHHRGRIDRTDAATDIGADGTRTDALARRDALRLEHSVITDAADAAAGKNRGGYGRQLRSELKILSAPGTGESAQRTPHNRVRIRYGEGGNGVLP</sequence>
<dbReference type="Pfam" id="PF20935">
    <property type="entry name" value="DUF6847"/>
    <property type="match status" value="1"/>
</dbReference>
<dbReference type="InterPro" id="IPR047741">
    <property type="entry name" value="DIP1984-like"/>
</dbReference>
<dbReference type="Gene3D" id="6.10.320.10">
    <property type="match status" value="1"/>
</dbReference>
<evidence type="ECO:0000313" key="3">
    <source>
        <dbReference type="Proteomes" id="UP000057820"/>
    </source>
</evidence>
<dbReference type="EMBL" id="LN868938">
    <property type="protein sequence ID" value="CRY74579.1"/>
    <property type="molecule type" value="Genomic_DNA"/>
</dbReference>
<organism evidence="2 3">
    <name type="scientific">Nocardia farcinica</name>
    <dbReference type="NCBI Taxonomy" id="37329"/>
    <lineage>
        <taxon>Bacteria</taxon>
        <taxon>Bacillati</taxon>
        <taxon>Actinomycetota</taxon>
        <taxon>Actinomycetes</taxon>
        <taxon>Mycobacteriales</taxon>
        <taxon>Nocardiaceae</taxon>
        <taxon>Nocardia</taxon>
    </lineage>
</organism>
<evidence type="ECO:0000313" key="2">
    <source>
        <dbReference type="EMBL" id="CRY74579.1"/>
    </source>
</evidence>
<dbReference type="RefSeq" id="WP_240327403.1">
    <property type="nucleotide sequence ID" value="NZ_CP031418.1"/>
</dbReference>
<dbReference type="KEGG" id="nfr:ERS450000_00757"/>
<gene>
    <name evidence="2" type="ORF">ERS450000_00757</name>
</gene>
<protein>
    <submittedName>
        <fullName evidence="2">Uncharacterized protein</fullName>
    </submittedName>
</protein>
<evidence type="ECO:0000256" key="1">
    <source>
        <dbReference type="SAM" id="MobiDB-lite"/>
    </source>
</evidence>
<dbReference type="Proteomes" id="UP000057820">
    <property type="component" value="Chromosome 1"/>
</dbReference>